<accession>A0A1J4L3Z0</accession>
<reference evidence="7" key="1">
    <citation type="submission" date="2016-10" db="EMBL/GenBank/DDBJ databases">
        <authorList>
            <person name="Benchimol M."/>
            <person name="Almeida L.G."/>
            <person name="Vasconcelos A.T."/>
            <person name="Perreira-Neves A."/>
            <person name="Rosa I.A."/>
            <person name="Tasca T."/>
            <person name="Bogo M.R."/>
            <person name="de Souza W."/>
        </authorList>
    </citation>
    <scope>NUCLEOTIDE SEQUENCE [LARGE SCALE GENOMIC DNA]</scope>
    <source>
        <strain evidence="7">K</strain>
    </source>
</reference>
<dbReference type="RefSeq" id="XP_068369773.1">
    <property type="nucleotide sequence ID" value="XM_068497010.1"/>
</dbReference>
<protein>
    <submittedName>
        <fullName evidence="7">Yhhn family protein</fullName>
    </submittedName>
</protein>
<keyword evidence="5 6" id="KW-0472">Membrane</keyword>
<dbReference type="InterPro" id="IPR012506">
    <property type="entry name" value="TMEM86B-like"/>
</dbReference>
<keyword evidence="3 6" id="KW-0812">Transmembrane</keyword>
<dbReference type="OrthoDB" id="2133758at2759"/>
<keyword evidence="4 6" id="KW-1133">Transmembrane helix</keyword>
<evidence type="ECO:0000313" key="8">
    <source>
        <dbReference type="Proteomes" id="UP000179807"/>
    </source>
</evidence>
<feature type="transmembrane region" description="Helical" evidence="6">
    <location>
        <begin position="173"/>
        <end position="192"/>
    </location>
</feature>
<comment type="similarity">
    <text evidence="2">Belongs to the TMEM86 family.</text>
</comment>
<comment type="subcellular location">
    <subcellularLocation>
        <location evidence="1">Membrane</location>
        <topology evidence="1">Multi-pass membrane protein</topology>
    </subcellularLocation>
</comment>
<name>A0A1J4L3Z0_9EUKA</name>
<dbReference type="Pfam" id="PF07947">
    <property type="entry name" value="YhhN"/>
    <property type="match status" value="1"/>
</dbReference>
<dbReference type="GO" id="GO:0016787">
    <property type="term" value="F:hydrolase activity"/>
    <property type="evidence" value="ECO:0007669"/>
    <property type="project" value="TreeGrafter"/>
</dbReference>
<keyword evidence="8" id="KW-1185">Reference proteome</keyword>
<feature type="transmembrane region" description="Helical" evidence="6">
    <location>
        <begin position="6"/>
        <end position="24"/>
    </location>
</feature>
<feature type="transmembrane region" description="Helical" evidence="6">
    <location>
        <begin position="112"/>
        <end position="132"/>
    </location>
</feature>
<evidence type="ECO:0000256" key="2">
    <source>
        <dbReference type="ARBA" id="ARBA00007375"/>
    </source>
</evidence>
<feature type="transmembrane region" description="Helical" evidence="6">
    <location>
        <begin position="144"/>
        <end position="161"/>
    </location>
</feature>
<dbReference type="PANTHER" id="PTHR31885">
    <property type="entry name" value="GH04784P"/>
    <property type="match status" value="1"/>
</dbReference>
<dbReference type="EMBL" id="MLAK01000089">
    <property type="protein sequence ID" value="OHT16637.1"/>
    <property type="molecule type" value="Genomic_DNA"/>
</dbReference>
<sequence length="226" mass="26201">MILFAASVIFHVLNFIVLTVNLALGKGATFGKYRYIFFFNKVTLVPSIALIYLQVAEYYQSFSRKIVFYMIFAWFGDVFLFSNQFGFTLFGAISFAISHFAVISFYDIHWLYVPKYFILLVLPGTLFLFAHLIPKIKLEYNHEYFVVLYCIILQFTYASAAARCSTYPLTHPSFLMCYIGYFFFLVSDYFLIKKELKISPKPRRVEIMSTYAIAQTLIILGTALAL</sequence>
<evidence type="ECO:0000256" key="5">
    <source>
        <dbReference type="ARBA" id="ARBA00023136"/>
    </source>
</evidence>
<evidence type="ECO:0000256" key="3">
    <source>
        <dbReference type="ARBA" id="ARBA00022692"/>
    </source>
</evidence>
<dbReference type="PANTHER" id="PTHR31885:SF6">
    <property type="entry name" value="GH04784P"/>
    <property type="match status" value="1"/>
</dbReference>
<dbReference type="Proteomes" id="UP000179807">
    <property type="component" value="Unassembled WGS sequence"/>
</dbReference>
<proteinExistence type="inferred from homology"/>
<evidence type="ECO:0000313" key="7">
    <source>
        <dbReference type="EMBL" id="OHT16637.1"/>
    </source>
</evidence>
<evidence type="ECO:0000256" key="1">
    <source>
        <dbReference type="ARBA" id="ARBA00004141"/>
    </source>
</evidence>
<feature type="transmembrane region" description="Helical" evidence="6">
    <location>
        <begin position="204"/>
        <end position="225"/>
    </location>
</feature>
<evidence type="ECO:0000256" key="6">
    <source>
        <dbReference type="SAM" id="Phobius"/>
    </source>
</evidence>
<dbReference type="GeneID" id="94831714"/>
<gene>
    <name evidence="7" type="ORF">TRFO_13063</name>
</gene>
<dbReference type="GO" id="GO:0016020">
    <property type="term" value="C:membrane"/>
    <property type="evidence" value="ECO:0007669"/>
    <property type="project" value="UniProtKB-SubCell"/>
</dbReference>
<evidence type="ECO:0000256" key="4">
    <source>
        <dbReference type="ARBA" id="ARBA00022989"/>
    </source>
</evidence>
<dbReference type="AlphaFoldDB" id="A0A1J4L3Z0"/>
<feature type="transmembrane region" description="Helical" evidence="6">
    <location>
        <begin position="36"/>
        <end position="56"/>
    </location>
</feature>
<organism evidence="7 8">
    <name type="scientific">Tritrichomonas foetus</name>
    <dbReference type="NCBI Taxonomy" id="1144522"/>
    <lineage>
        <taxon>Eukaryota</taxon>
        <taxon>Metamonada</taxon>
        <taxon>Parabasalia</taxon>
        <taxon>Tritrichomonadida</taxon>
        <taxon>Tritrichomonadidae</taxon>
        <taxon>Tritrichomonas</taxon>
    </lineage>
</organism>
<feature type="transmembrane region" description="Helical" evidence="6">
    <location>
        <begin position="62"/>
        <end position="80"/>
    </location>
</feature>
<comment type="caution">
    <text evidence="7">The sequence shown here is derived from an EMBL/GenBank/DDBJ whole genome shotgun (WGS) entry which is preliminary data.</text>
</comment>
<dbReference type="VEuPathDB" id="TrichDB:TRFO_13063"/>